<feature type="transmembrane region" description="Helical" evidence="8">
    <location>
        <begin position="21"/>
        <end position="42"/>
    </location>
</feature>
<evidence type="ECO:0000256" key="8">
    <source>
        <dbReference type="SAM" id="Phobius"/>
    </source>
</evidence>
<dbReference type="SUPFAM" id="SSF90123">
    <property type="entry name" value="ABC transporter transmembrane region"/>
    <property type="match status" value="1"/>
</dbReference>
<evidence type="ECO:0000313" key="12">
    <source>
        <dbReference type="Proteomes" id="UP000192671"/>
    </source>
</evidence>
<dbReference type="PANTHER" id="PTHR11384:SF59">
    <property type="entry name" value="LYSOSOMAL COBALAMIN TRANSPORTER ABCD4"/>
    <property type="match status" value="1"/>
</dbReference>
<feature type="transmembrane region" description="Helical" evidence="8">
    <location>
        <begin position="144"/>
        <end position="163"/>
    </location>
</feature>
<comment type="subcellular location">
    <subcellularLocation>
        <location evidence="1">Cell membrane</location>
        <topology evidence="1">Multi-pass membrane protein</topology>
    </subcellularLocation>
</comment>
<dbReference type="InterPro" id="IPR027417">
    <property type="entry name" value="P-loop_NTPase"/>
</dbReference>
<reference evidence="11 12" key="1">
    <citation type="journal article" date="2017" name="Gene Rep">
        <title>The ribosomal RNA operon (rrn) of Campylobacter concisus supports molecular typing to genomospecies level.</title>
        <authorList>
            <person name="Huq M."/>
            <person name="Van T.T.H."/>
            <person name="Gurtler V."/>
            <person name="Elshagmani E."/>
            <person name="Allemailem K.S."/>
            <person name="Smooker P.M."/>
            <person name="Istivan T.S."/>
        </authorList>
    </citation>
    <scope>NUCLEOTIDE SEQUENCE [LARGE SCALE GENOMIC DNA]</scope>
    <source>
        <strain evidence="11 12">RCH 26</strain>
    </source>
</reference>
<dbReference type="GO" id="GO:0016887">
    <property type="term" value="F:ATP hydrolysis activity"/>
    <property type="evidence" value="ECO:0007669"/>
    <property type="project" value="InterPro"/>
</dbReference>
<name>A0A1X0U305_9BACT</name>
<dbReference type="InterPro" id="IPR003439">
    <property type="entry name" value="ABC_transporter-like_ATP-bd"/>
</dbReference>
<evidence type="ECO:0000256" key="5">
    <source>
        <dbReference type="ARBA" id="ARBA00022840"/>
    </source>
</evidence>
<dbReference type="Gene3D" id="1.20.1560.10">
    <property type="entry name" value="ABC transporter type 1, transmembrane domain"/>
    <property type="match status" value="1"/>
</dbReference>
<organism evidence="11 12">
    <name type="scientific">Campylobacter concisus</name>
    <dbReference type="NCBI Taxonomy" id="199"/>
    <lineage>
        <taxon>Bacteria</taxon>
        <taxon>Pseudomonadati</taxon>
        <taxon>Campylobacterota</taxon>
        <taxon>Epsilonproteobacteria</taxon>
        <taxon>Campylobacterales</taxon>
        <taxon>Campylobacteraceae</taxon>
        <taxon>Campylobacter</taxon>
    </lineage>
</organism>
<dbReference type="PANTHER" id="PTHR11384">
    <property type="entry name" value="ATP-BINDING CASSETTE, SUB-FAMILY D MEMBER"/>
    <property type="match status" value="1"/>
</dbReference>
<dbReference type="PROSITE" id="PS50929">
    <property type="entry name" value="ABC_TM1F"/>
    <property type="match status" value="1"/>
</dbReference>
<sequence>MRILRQFFEISSWFWLNKKAFKAWVVLALMIFASLGVTKIAVLMNEWEKRFYDALSTFSKGVILHLVGEFLLYTLFIVIFIVFGSYLKKFLIISWRENLSSKLEDLWLENSSFYKASLTSTNFDNPDQRIAEDSFLFVERSVNLVKSFVYNVANLIAFVFILWQASKILKIELAGINLEISGFLVYIAIIYTLICSLVTHLIDKKLKPLNFEKQYLEANYRADLLILIENAEAAAFLNGEKREKMRFRDDFLKIVKNYKYIINTEFRLECFSASYLKITNLIPIFASLPLYLSGTMSFGDMMQAKTAFYKVQDGLAWFMDYYKQIMEFSASVERIYAFVSMLSEIKKAHEFSQNDEAVICKNLILKTPNDEILFKNLSFSLTPKKWLVLNAKSGAGKSTAFRYLANLWQHGKAEVSMPKNGVMFIPQKPYLVRSSLRELISYPNKNEQNDSEIYKILARVGLSKFKNLDEILDYPKIMSGGEAQRLNFARVYLAKPKFLFLDEATSALDNTSVAEILKNLKSDFKELSVMIITHQRELFELFDEVIDIKSE</sequence>
<dbReference type="SUPFAM" id="SSF52540">
    <property type="entry name" value="P-loop containing nucleoside triphosphate hydrolases"/>
    <property type="match status" value="1"/>
</dbReference>
<keyword evidence="5 11" id="KW-0067">ATP-binding</keyword>
<dbReference type="InterPro" id="IPR003593">
    <property type="entry name" value="AAA+_ATPase"/>
</dbReference>
<dbReference type="Proteomes" id="UP000192671">
    <property type="component" value="Unassembled WGS sequence"/>
</dbReference>
<protein>
    <submittedName>
        <fullName evidence="11">ABC transporter ATP-binding protein</fullName>
    </submittedName>
</protein>
<accession>A0A1X0U305</accession>
<keyword evidence="2" id="KW-0813">Transport</keyword>
<dbReference type="Pfam" id="PF00005">
    <property type="entry name" value="ABC_tran"/>
    <property type="match status" value="1"/>
</dbReference>
<evidence type="ECO:0000259" key="9">
    <source>
        <dbReference type="PROSITE" id="PS50893"/>
    </source>
</evidence>
<feature type="domain" description="ABC transporter" evidence="9">
    <location>
        <begin position="358"/>
        <end position="550"/>
    </location>
</feature>
<dbReference type="AlphaFoldDB" id="A0A1X0U305"/>
<evidence type="ECO:0000256" key="3">
    <source>
        <dbReference type="ARBA" id="ARBA00022692"/>
    </source>
</evidence>
<keyword evidence="7 8" id="KW-0472">Membrane</keyword>
<evidence type="ECO:0000256" key="6">
    <source>
        <dbReference type="ARBA" id="ARBA00022989"/>
    </source>
</evidence>
<gene>
    <name evidence="11" type="ORF">A3835_02030</name>
</gene>
<dbReference type="PROSITE" id="PS00211">
    <property type="entry name" value="ABC_TRANSPORTER_1"/>
    <property type="match status" value="1"/>
</dbReference>
<evidence type="ECO:0000256" key="4">
    <source>
        <dbReference type="ARBA" id="ARBA00022741"/>
    </source>
</evidence>
<comment type="caution">
    <text evidence="11">The sequence shown here is derived from an EMBL/GenBank/DDBJ whole genome shotgun (WGS) entry which is preliminary data.</text>
</comment>
<evidence type="ECO:0000256" key="2">
    <source>
        <dbReference type="ARBA" id="ARBA00022448"/>
    </source>
</evidence>
<keyword evidence="3 8" id="KW-0812">Transmembrane</keyword>
<dbReference type="GO" id="GO:0140359">
    <property type="term" value="F:ABC-type transporter activity"/>
    <property type="evidence" value="ECO:0007669"/>
    <property type="project" value="InterPro"/>
</dbReference>
<dbReference type="InterPro" id="IPR036640">
    <property type="entry name" value="ABC1_TM_sf"/>
</dbReference>
<dbReference type="Gene3D" id="3.40.50.300">
    <property type="entry name" value="P-loop containing nucleotide triphosphate hydrolases"/>
    <property type="match status" value="1"/>
</dbReference>
<dbReference type="InterPro" id="IPR011527">
    <property type="entry name" value="ABC1_TM_dom"/>
</dbReference>
<keyword evidence="6 8" id="KW-1133">Transmembrane helix</keyword>
<proteinExistence type="predicted"/>
<feature type="transmembrane region" description="Helical" evidence="8">
    <location>
        <begin position="62"/>
        <end position="87"/>
    </location>
</feature>
<evidence type="ECO:0000313" key="11">
    <source>
        <dbReference type="EMBL" id="ORI08356.1"/>
    </source>
</evidence>
<dbReference type="GO" id="GO:0005886">
    <property type="term" value="C:plasma membrane"/>
    <property type="evidence" value="ECO:0007669"/>
    <property type="project" value="UniProtKB-SubCell"/>
</dbReference>
<dbReference type="InterPro" id="IPR050835">
    <property type="entry name" value="ABC_transporter_sub-D"/>
</dbReference>
<dbReference type="GO" id="GO:0005524">
    <property type="term" value="F:ATP binding"/>
    <property type="evidence" value="ECO:0007669"/>
    <property type="project" value="UniProtKB-KW"/>
</dbReference>
<dbReference type="EMBL" id="LVWL01000018">
    <property type="protein sequence ID" value="ORI08356.1"/>
    <property type="molecule type" value="Genomic_DNA"/>
</dbReference>
<dbReference type="PROSITE" id="PS50893">
    <property type="entry name" value="ABC_TRANSPORTER_2"/>
    <property type="match status" value="1"/>
</dbReference>
<evidence type="ECO:0000256" key="7">
    <source>
        <dbReference type="ARBA" id="ARBA00023136"/>
    </source>
</evidence>
<dbReference type="Pfam" id="PF06472">
    <property type="entry name" value="ABC_membrane_2"/>
    <property type="match status" value="1"/>
</dbReference>
<feature type="transmembrane region" description="Helical" evidence="8">
    <location>
        <begin position="183"/>
        <end position="202"/>
    </location>
</feature>
<evidence type="ECO:0000256" key="1">
    <source>
        <dbReference type="ARBA" id="ARBA00004651"/>
    </source>
</evidence>
<keyword evidence="4" id="KW-0547">Nucleotide-binding</keyword>
<dbReference type="InterPro" id="IPR017871">
    <property type="entry name" value="ABC_transporter-like_CS"/>
</dbReference>
<feature type="domain" description="ABC transmembrane type-1" evidence="10">
    <location>
        <begin position="28"/>
        <end position="327"/>
    </location>
</feature>
<evidence type="ECO:0000259" key="10">
    <source>
        <dbReference type="PROSITE" id="PS50929"/>
    </source>
</evidence>
<dbReference type="SMART" id="SM00382">
    <property type="entry name" value="AAA"/>
    <property type="match status" value="1"/>
</dbReference>